<dbReference type="PANTHER" id="PTHR24095">
    <property type="entry name" value="ACETYL-COENZYME A SYNTHETASE"/>
    <property type="match status" value="1"/>
</dbReference>
<dbReference type="PANTHER" id="PTHR24095:SF244">
    <property type="entry name" value="ACETYL-COENZYME A SYNTHETASE"/>
    <property type="match status" value="1"/>
</dbReference>
<dbReference type="Proteomes" id="UP000030764">
    <property type="component" value="Unassembled WGS sequence"/>
</dbReference>
<dbReference type="Gene3D" id="3.30.300.30">
    <property type="match status" value="2"/>
</dbReference>
<reference evidence="2 3" key="1">
    <citation type="journal article" date="2014" name="Nat. Genet.">
        <title>Genome and transcriptome of the porcine whipworm Trichuris suis.</title>
        <authorList>
            <person name="Jex A.R."/>
            <person name="Nejsum P."/>
            <person name="Schwarz E.M."/>
            <person name="Hu L."/>
            <person name="Young N.D."/>
            <person name="Hall R.S."/>
            <person name="Korhonen P.K."/>
            <person name="Liao S."/>
            <person name="Thamsborg S."/>
            <person name="Xia J."/>
            <person name="Xu P."/>
            <person name="Wang S."/>
            <person name="Scheerlinck J.P."/>
            <person name="Hofmann A."/>
            <person name="Sternberg P.W."/>
            <person name="Wang J."/>
            <person name="Gasser R.B."/>
        </authorList>
    </citation>
    <scope>NUCLEOTIDE SEQUENCE [LARGE SCALE GENOMIC DNA]</scope>
    <source>
        <strain evidence="2">DCEP-RM93M</strain>
    </source>
</reference>
<dbReference type="AlphaFoldDB" id="A0A085LXD4"/>
<dbReference type="InterPro" id="IPR025110">
    <property type="entry name" value="AMP-bd_C"/>
</dbReference>
<gene>
    <name evidence="2" type="ORF">M513_09462</name>
</gene>
<evidence type="ECO:0000313" key="3">
    <source>
        <dbReference type="Proteomes" id="UP000030764"/>
    </source>
</evidence>
<feature type="domain" description="AMP-binding enzyme C-terminal" evidence="1">
    <location>
        <begin position="57"/>
        <end position="92"/>
    </location>
</feature>
<evidence type="ECO:0000313" key="2">
    <source>
        <dbReference type="EMBL" id="KFD49630.1"/>
    </source>
</evidence>
<protein>
    <recommendedName>
        <fullName evidence="1">AMP-binding enzyme C-terminal domain-containing protein</fullName>
    </recommendedName>
</protein>
<dbReference type="GO" id="GO:0006085">
    <property type="term" value="P:acetyl-CoA biosynthetic process"/>
    <property type="evidence" value="ECO:0007669"/>
    <property type="project" value="TreeGrafter"/>
</dbReference>
<dbReference type="GO" id="GO:0003987">
    <property type="term" value="F:acetate-CoA ligase activity"/>
    <property type="evidence" value="ECO:0007669"/>
    <property type="project" value="TreeGrafter"/>
</dbReference>
<keyword evidence="3" id="KW-1185">Reference proteome</keyword>
<accession>A0A085LXD4</accession>
<sequence>MKYSCLRDDDGFYWITGRLDDMMNVSGHLLSSAEIESAVSSHPSVAEAAVGYDYTPQLVEEIKCKVRGKIGPVAVPEVFQKADSLPKTRSGKIMRRILRGVADGKTDRFAKDFPIIAPQFAIVTVLLKVYAISTR</sequence>
<dbReference type="SUPFAM" id="SSF56801">
    <property type="entry name" value="Acetyl-CoA synthetase-like"/>
    <property type="match status" value="1"/>
</dbReference>
<dbReference type="EMBL" id="KL363266">
    <property type="protein sequence ID" value="KFD49630.1"/>
    <property type="molecule type" value="Genomic_DNA"/>
</dbReference>
<organism evidence="2 3">
    <name type="scientific">Trichuris suis</name>
    <name type="common">pig whipworm</name>
    <dbReference type="NCBI Taxonomy" id="68888"/>
    <lineage>
        <taxon>Eukaryota</taxon>
        <taxon>Metazoa</taxon>
        <taxon>Ecdysozoa</taxon>
        <taxon>Nematoda</taxon>
        <taxon>Enoplea</taxon>
        <taxon>Dorylaimia</taxon>
        <taxon>Trichinellida</taxon>
        <taxon>Trichuridae</taxon>
        <taxon>Trichuris</taxon>
    </lineage>
</organism>
<evidence type="ECO:0000259" key="1">
    <source>
        <dbReference type="Pfam" id="PF13193"/>
    </source>
</evidence>
<name>A0A085LXD4_9BILA</name>
<proteinExistence type="predicted"/>
<dbReference type="Pfam" id="PF13193">
    <property type="entry name" value="AMP-binding_C"/>
    <property type="match status" value="1"/>
</dbReference>
<dbReference type="InterPro" id="IPR045851">
    <property type="entry name" value="AMP-bd_C_sf"/>
</dbReference>